<name>A0A5N7C6K9_PETAA</name>
<feature type="compositionally biased region" description="Polar residues" evidence="8">
    <location>
        <begin position="1140"/>
        <end position="1152"/>
    </location>
</feature>
<dbReference type="GO" id="GO:0032955">
    <property type="term" value="P:regulation of division septum assembly"/>
    <property type="evidence" value="ECO:0007669"/>
    <property type="project" value="TreeGrafter"/>
</dbReference>
<feature type="compositionally biased region" description="Polar residues" evidence="8">
    <location>
        <begin position="122"/>
        <end position="131"/>
    </location>
</feature>
<dbReference type="SUPFAM" id="SSF48065">
    <property type="entry name" value="DBL homology domain (DH-domain)"/>
    <property type="match status" value="1"/>
</dbReference>
<feature type="compositionally biased region" description="Polar residues" evidence="8">
    <location>
        <begin position="1756"/>
        <end position="1766"/>
    </location>
</feature>
<feature type="region of interest" description="Disordered" evidence="8">
    <location>
        <begin position="579"/>
        <end position="621"/>
    </location>
</feature>
<dbReference type="InterPro" id="IPR035899">
    <property type="entry name" value="DBL_dom_sf"/>
</dbReference>
<dbReference type="PROSITE" id="PS00741">
    <property type="entry name" value="DH_1"/>
    <property type="match status" value="1"/>
</dbReference>
<protein>
    <recommendedName>
        <fullName evidence="3">Dynamin-binding protein</fullName>
    </recommendedName>
    <alternativeName>
        <fullName evidence="6">Scaffold protein Tuba</fullName>
    </alternativeName>
</protein>
<dbReference type="PANTHER" id="PTHR22834">
    <property type="entry name" value="NUCLEAR FUSION PROTEIN FUS2"/>
    <property type="match status" value="1"/>
</dbReference>
<proteinExistence type="predicted"/>
<dbReference type="Proteomes" id="UP000326877">
    <property type="component" value="Unassembled WGS sequence"/>
</dbReference>
<dbReference type="Gene3D" id="1.20.1270.60">
    <property type="entry name" value="Arfaptin homology (AH) domain/BAR domain"/>
    <property type="match status" value="1"/>
</dbReference>
<feature type="compositionally biased region" description="Acidic residues" evidence="8">
    <location>
        <begin position="767"/>
        <end position="778"/>
    </location>
</feature>
<dbReference type="PANTHER" id="PTHR22834:SF20">
    <property type="entry name" value="SH3 DOMAIN-CONTAINING PROTEIN"/>
    <property type="match status" value="1"/>
</dbReference>
<evidence type="ECO:0000256" key="7">
    <source>
        <dbReference type="SAM" id="Coils"/>
    </source>
</evidence>
<feature type="compositionally biased region" description="Polar residues" evidence="8">
    <location>
        <begin position="1681"/>
        <end position="1707"/>
    </location>
</feature>
<comment type="subcellular location">
    <subcellularLocation>
        <location evidence="1">Cell junction</location>
    </subcellularLocation>
    <subcellularLocation>
        <location evidence="2">Golgi apparatus</location>
        <location evidence="2">Golgi stack</location>
    </subcellularLocation>
</comment>
<accession>A0A5N7C6K9</accession>
<dbReference type="FunFam" id="1.20.1270.60:FF:000083">
    <property type="entry name" value="Rho guanyl nucleotide exchange factor, putative"/>
    <property type="match status" value="1"/>
</dbReference>
<dbReference type="SMART" id="SM00325">
    <property type="entry name" value="RhoGEF"/>
    <property type="match status" value="1"/>
</dbReference>
<evidence type="ECO:0000259" key="9">
    <source>
        <dbReference type="PROSITE" id="PS50010"/>
    </source>
</evidence>
<feature type="compositionally biased region" description="Low complexity" evidence="8">
    <location>
        <begin position="1767"/>
        <end position="1778"/>
    </location>
</feature>
<keyword evidence="7" id="KW-0175">Coiled coil</keyword>
<dbReference type="InterPro" id="IPR027267">
    <property type="entry name" value="AH/BAR_dom_sf"/>
</dbReference>
<evidence type="ECO:0000256" key="6">
    <source>
        <dbReference type="ARBA" id="ARBA00032587"/>
    </source>
</evidence>
<dbReference type="Pfam" id="PF00621">
    <property type="entry name" value="RhoGEF"/>
    <property type="match status" value="1"/>
</dbReference>
<dbReference type="InterPro" id="IPR000219">
    <property type="entry name" value="DH_dom"/>
</dbReference>
<feature type="region of interest" description="Disordered" evidence="8">
    <location>
        <begin position="810"/>
        <end position="908"/>
    </location>
</feature>
<dbReference type="GO" id="GO:0031991">
    <property type="term" value="P:regulation of actomyosin contractile ring contraction"/>
    <property type="evidence" value="ECO:0007669"/>
    <property type="project" value="TreeGrafter"/>
</dbReference>
<dbReference type="SMART" id="SM00721">
    <property type="entry name" value="BAR"/>
    <property type="match status" value="1"/>
</dbReference>
<dbReference type="GO" id="GO:0035556">
    <property type="term" value="P:intracellular signal transduction"/>
    <property type="evidence" value="ECO:0007669"/>
    <property type="project" value="InterPro"/>
</dbReference>
<sequence>MSGSDVEHVSCFLNGNPHELRRQSSPTNNEYYFDVPTDNSFETSLIASSSAAPPLASTTYPAQLGLTKSPVLPATANLSSNGRSSPDPDDYYRPHPPALVANDNTDSLILDVNNADLAENRPQFQRVSSVPTHPLEPSAERTGFYRSVSDSSYRSLALGSTTGTQSARASAVRSRQVSFKDLVNKFNNNPDQVLPVPSTATPRTVSPGSPIDGSIPSKISHLKGSHDLSAKEPPVPRWNSTGDLNADLHSRPSLPRLRTSDLKDSHPIPLNSAPRRPPFGELLVVDTDFHNLGYGTPSNLRRRGSEGAIPSPNPAFLDHRESTPGLAPLTPTAWYLGRTPFLEAVNTNYNASNHRRTRSDFAGDWPGGSTVYPPDTHMAVQTPLQPHPGTPLESPHSKSRIPISSRRLNSAPESGASSPSSPTARPELAFGNRSAAQVSLPPKGVSRLPKPSPKQLLNSAHESNYDGEATFAITPHARREIAPARSRQHIPEKGALLEAYIAAPPPKKSPPLRSSRPRQAVSQTSPAAPRSKVVETVSNFQKQINRDRDLRNSRTRDRRLPELGNVDFATRRQRIQQAFNRTVEENERKEEKAAELRRQVKAGEDRQQSDQPATPQQQRVEPAEVIIFAQPDDSVTVIEESVDIGHVTEDLTPEPEMPKVLPQLHVDTDISTLENSHTTAEYHPMTMDSPTLGHPEIILNGQGLESKPCHPPPISAVTTGSNETNVTAFDPEPQTELSRQNLHASHRTLLSQIMRIRDSSPSSSSCDEQDYEFSDNDDKESIPIVLRDALALEGSIDSSENQEHRDLYLKRDAHDSEPPNRWSMSSWSSSLHHENSSDGQCEGSDDDLSHMQQCTEDSEEATTQSCSASSSTPSVTDTQPRLLPQTSSVGPEPRKEVASHRTGYGQSNAPDLVRLGGWDSKRVAQLYMEELANGRSHNLPMPAIRASPEPPPLRTDKREERNTDCLADDPVLITETDSIPSSERVRHSASLFLRDDWEHASPSIMDWMQIAADERSASQDPKSDDSSKIDGVPTPRLLTPSSHVPRPEDTDIGLGLAINVQSPEELDTEAIPPPPIPRHDPPAPPTDTKEGAARQPQGPLIHQSTSSIFSNAIFAPLGPVQSTDSSEDSSLRRIEPTPSPQALDSSATSLAPSISGPPHPETASPSPEQRRLKKRRHVIKELVDTEYTFGRDMKVVDDIYKGTSSSCLDLSAEDVKVLFANSDQVVHFSMAFQDTLKEAAKSVYIMPKSQRWSSRRNARNNTIKADQESSTGPIVSDLEKDNTTFIGQAFLAHIANMEKVYADYLKNHDAANKKLQTLQKNPKVAIWLKECRDWASDLTTAWDLDSLLVKPVQRILKYPLLLSELLDSTPSDHPDRVALMTSLEEVTNISVRINELKKRADLVGQVVGRKRKESDVRAGLSKAFGRRTEKLKQQVGLSDLVEDKEYDALSQRFGDNFFQLQVVMRDAEMYTREVQGSIDRLSEITLAIGEFISVAPTIYSELEAKSRDLKTAVQELLTEALPNHLAVVRKSVIDPMVTLLKLHDGPQRVMKKRDKRLMDYARFKSIKERGDKPDKKTTEQGEQFVALNEALKDELPKLYSLTAKLMEACLRNFVHIQTSWFKVLQERLAPLVDSFPDDNQKIIGDWTAAFSFSEAQVLSLGVCNGSLLADAINLVNFNTPSTGATISSPRRPSTVNSTSTRVGSTMDESPKASHDFGGCSHPVKSPSFDSQSQISHGRKRADSTFSGRAAPESIELSRSQMLQQITSSSSASRPQSNSNRESCPSLPRLSLDSPFLVDVIGPSESSDKPIDEQPASPSGGRYSGFFSSAMPMSDNPQENAPPENEAPKEPAVLFLAASIYEFNIDRARREAGYPYLTYVVGEIFDVIAEKGELWLAKNQDDPTHQVGWIWNKHFAKLST</sequence>
<evidence type="ECO:0000256" key="1">
    <source>
        <dbReference type="ARBA" id="ARBA00004282"/>
    </source>
</evidence>
<evidence type="ECO:0000259" key="10">
    <source>
        <dbReference type="PROSITE" id="PS51021"/>
    </source>
</evidence>
<feature type="coiled-coil region" evidence="7">
    <location>
        <begin position="1294"/>
        <end position="1321"/>
    </location>
</feature>
<dbReference type="FunFam" id="1.20.900.10:FF:000053">
    <property type="entry name" value="Rho guanyl nucleotide exchange factor, putative"/>
    <property type="match status" value="1"/>
</dbReference>
<feature type="region of interest" description="Disordered" evidence="8">
    <location>
        <begin position="1119"/>
        <end position="1174"/>
    </location>
</feature>
<feature type="region of interest" description="Disordered" evidence="8">
    <location>
        <begin position="354"/>
        <end position="463"/>
    </location>
</feature>
<feature type="compositionally biased region" description="Basic and acidic residues" evidence="8">
    <location>
        <begin position="582"/>
        <end position="608"/>
    </location>
</feature>
<feature type="compositionally biased region" description="Low complexity" evidence="8">
    <location>
        <begin position="206"/>
        <end position="219"/>
    </location>
</feature>
<keyword evidence="4" id="KW-0344">Guanine-nucleotide releasing factor</keyword>
<dbReference type="Gene3D" id="1.20.900.10">
    <property type="entry name" value="Dbl homology (DH) domain"/>
    <property type="match status" value="1"/>
</dbReference>
<dbReference type="PROSITE" id="PS50010">
    <property type="entry name" value="DH_2"/>
    <property type="match status" value="1"/>
</dbReference>
<dbReference type="CDD" id="cd07589">
    <property type="entry name" value="BAR_DNMBP"/>
    <property type="match status" value="1"/>
</dbReference>
<feature type="region of interest" description="Disordered" evidence="8">
    <location>
        <begin position="73"/>
        <end position="95"/>
    </location>
</feature>
<feature type="region of interest" description="Disordered" evidence="8">
    <location>
        <begin position="1014"/>
        <end position="1051"/>
    </location>
</feature>
<dbReference type="GO" id="GO:0005795">
    <property type="term" value="C:Golgi stack"/>
    <property type="evidence" value="ECO:0007669"/>
    <property type="project" value="UniProtKB-SubCell"/>
</dbReference>
<feature type="region of interest" description="Disordered" evidence="8">
    <location>
        <begin position="189"/>
        <end position="274"/>
    </location>
</feature>
<feature type="domain" description="DH" evidence="9">
    <location>
        <begin position="1174"/>
        <end position="1396"/>
    </location>
</feature>
<feature type="region of interest" description="Disordered" evidence="8">
    <location>
        <begin position="121"/>
        <end position="143"/>
    </location>
</feature>
<reference evidence="11" key="1">
    <citation type="submission" date="2019-04" db="EMBL/GenBank/DDBJ databases">
        <title>Friends and foes A comparative genomics studyof 23 Aspergillus species from section Flavi.</title>
        <authorList>
            <consortium name="DOE Joint Genome Institute"/>
            <person name="Kjaerbolling I."/>
            <person name="Vesth T."/>
            <person name="Frisvad J.C."/>
            <person name="Nybo J.L."/>
            <person name="Theobald S."/>
            <person name="Kildgaard S."/>
            <person name="Isbrandt T."/>
            <person name="Kuo A."/>
            <person name="Sato A."/>
            <person name="Lyhne E.K."/>
            <person name="Kogle M.E."/>
            <person name="Wiebenga A."/>
            <person name="Kun R.S."/>
            <person name="Lubbers R.J."/>
            <person name="Makela M.R."/>
            <person name="Barry K."/>
            <person name="Chovatia M."/>
            <person name="Clum A."/>
            <person name="Daum C."/>
            <person name="Haridas S."/>
            <person name="He G."/>
            <person name="LaButti K."/>
            <person name="Lipzen A."/>
            <person name="Mondo S."/>
            <person name="Riley R."/>
            <person name="Salamov A."/>
            <person name="Simmons B.A."/>
            <person name="Magnuson J.K."/>
            <person name="Henrissat B."/>
            <person name="Mortensen U.H."/>
            <person name="Larsen T.O."/>
            <person name="Devries R.P."/>
            <person name="Grigoriev I.V."/>
            <person name="Machida M."/>
            <person name="Baker S.E."/>
            <person name="Andersen M.R."/>
        </authorList>
    </citation>
    <scope>NUCLEOTIDE SEQUENCE [LARGE SCALE GENOMIC DNA]</scope>
    <source>
        <strain evidence="11">IBT 14317</strain>
    </source>
</reference>
<dbReference type="CDD" id="cd00160">
    <property type="entry name" value="RhoGEF"/>
    <property type="match status" value="1"/>
</dbReference>
<feature type="region of interest" description="Disordered" evidence="8">
    <location>
        <begin position="938"/>
        <end position="960"/>
    </location>
</feature>
<evidence type="ECO:0000313" key="11">
    <source>
        <dbReference type="EMBL" id="KAE8389755.1"/>
    </source>
</evidence>
<evidence type="ECO:0000256" key="4">
    <source>
        <dbReference type="ARBA" id="ARBA00022658"/>
    </source>
</evidence>
<keyword evidence="5" id="KW-0965">Cell junction</keyword>
<feature type="domain" description="BAR" evidence="10">
    <location>
        <begin position="1431"/>
        <end position="1641"/>
    </location>
</feature>
<feature type="region of interest" description="Disordered" evidence="8">
    <location>
        <begin position="755"/>
        <end position="779"/>
    </location>
</feature>
<dbReference type="InterPro" id="IPR001331">
    <property type="entry name" value="GDS_CDC24_CS"/>
</dbReference>
<organism evidence="11">
    <name type="scientific">Petromyces alliaceus</name>
    <name type="common">Aspergillus alliaceus</name>
    <dbReference type="NCBI Taxonomy" id="209559"/>
    <lineage>
        <taxon>Eukaryota</taxon>
        <taxon>Fungi</taxon>
        <taxon>Dikarya</taxon>
        <taxon>Ascomycota</taxon>
        <taxon>Pezizomycotina</taxon>
        <taxon>Eurotiomycetes</taxon>
        <taxon>Eurotiomycetidae</taxon>
        <taxon>Eurotiales</taxon>
        <taxon>Aspergillaceae</taxon>
        <taxon>Aspergillus</taxon>
        <taxon>Aspergillus subgen. Circumdati</taxon>
    </lineage>
</organism>
<evidence type="ECO:0000256" key="8">
    <source>
        <dbReference type="SAM" id="MobiDB-lite"/>
    </source>
</evidence>
<evidence type="ECO:0000256" key="5">
    <source>
        <dbReference type="ARBA" id="ARBA00022949"/>
    </source>
</evidence>
<dbReference type="SUPFAM" id="SSF103657">
    <property type="entry name" value="BAR/IMD domain-like"/>
    <property type="match status" value="1"/>
</dbReference>
<feature type="compositionally biased region" description="Low complexity" evidence="8">
    <location>
        <begin position="862"/>
        <end position="878"/>
    </location>
</feature>
<dbReference type="InterPro" id="IPR004148">
    <property type="entry name" value="BAR_dom"/>
</dbReference>
<feature type="compositionally biased region" description="Low complexity" evidence="8">
    <location>
        <begin position="410"/>
        <end position="424"/>
    </location>
</feature>
<feature type="region of interest" description="Disordered" evidence="8">
    <location>
        <begin position="1066"/>
        <end position="1099"/>
    </location>
</feature>
<dbReference type="OrthoDB" id="10256089at2759"/>
<feature type="region of interest" description="Disordered" evidence="8">
    <location>
        <begin position="1681"/>
        <end position="1846"/>
    </location>
</feature>
<dbReference type="GO" id="GO:0005085">
    <property type="term" value="F:guanyl-nucleotide exchange factor activity"/>
    <property type="evidence" value="ECO:0007669"/>
    <property type="project" value="UniProtKB-KW"/>
</dbReference>
<feature type="compositionally biased region" description="Basic and acidic residues" evidence="8">
    <location>
        <begin position="544"/>
        <end position="561"/>
    </location>
</feature>
<gene>
    <name evidence="11" type="ORF">BDV23DRAFT_94671</name>
</gene>
<feature type="region of interest" description="Disordered" evidence="8">
    <location>
        <begin position="502"/>
        <end position="565"/>
    </location>
</feature>
<evidence type="ECO:0000256" key="2">
    <source>
        <dbReference type="ARBA" id="ARBA00004348"/>
    </source>
</evidence>
<feature type="compositionally biased region" description="Basic and acidic residues" evidence="8">
    <location>
        <begin position="1077"/>
        <end position="1092"/>
    </location>
</feature>
<dbReference type="InterPro" id="IPR051492">
    <property type="entry name" value="Dynamin-Rho_GEF"/>
</dbReference>
<dbReference type="EMBL" id="ML735262">
    <property type="protein sequence ID" value="KAE8389755.1"/>
    <property type="molecule type" value="Genomic_DNA"/>
</dbReference>
<dbReference type="PROSITE" id="PS51021">
    <property type="entry name" value="BAR"/>
    <property type="match status" value="1"/>
</dbReference>
<feature type="compositionally biased region" description="Low complexity" evidence="8">
    <location>
        <begin position="609"/>
        <end position="618"/>
    </location>
</feature>
<evidence type="ECO:0000256" key="3">
    <source>
        <dbReference type="ARBA" id="ARBA00018186"/>
    </source>
</evidence>
<feature type="compositionally biased region" description="Basic and acidic residues" evidence="8">
    <location>
        <begin position="1014"/>
        <end position="1028"/>
    </location>
</feature>